<dbReference type="PROSITE" id="PS50283">
    <property type="entry name" value="NA_SOLUT_SYMP_3"/>
    <property type="match status" value="1"/>
</dbReference>
<dbReference type="InterPro" id="IPR038377">
    <property type="entry name" value="Na/Glc_symporter_sf"/>
</dbReference>
<feature type="transmembrane region" description="Helical" evidence="12">
    <location>
        <begin position="252"/>
        <end position="278"/>
    </location>
</feature>
<evidence type="ECO:0000256" key="11">
    <source>
        <dbReference type="RuleBase" id="RU362091"/>
    </source>
</evidence>
<dbReference type="InterPro" id="IPR001734">
    <property type="entry name" value="Na/solute_symporter"/>
</dbReference>
<keyword evidence="5 12" id="KW-0812">Transmembrane</keyword>
<evidence type="ECO:0000256" key="9">
    <source>
        <dbReference type="ARBA" id="ARBA00023136"/>
    </source>
</evidence>
<organism evidence="13 14">
    <name type="scientific">Dryococelus australis</name>
    <dbReference type="NCBI Taxonomy" id="614101"/>
    <lineage>
        <taxon>Eukaryota</taxon>
        <taxon>Metazoa</taxon>
        <taxon>Ecdysozoa</taxon>
        <taxon>Arthropoda</taxon>
        <taxon>Hexapoda</taxon>
        <taxon>Insecta</taxon>
        <taxon>Pterygota</taxon>
        <taxon>Neoptera</taxon>
        <taxon>Polyneoptera</taxon>
        <taxon>Phasmatodea</taxon>
        <taxon>Verophasmatodea</taxon>
        <taxon>Anareolatae</taxon>
        <taxon>Phasmatidae</taxon>
        <taxon>Eurycanthinae</taxon>
        <taxon>Dryococelus</taxon>
    </lineage>
</organism>
<evidence type="ECO:0000313" key="14">
    <source>
        <dbReference type="Proteomes" id="UP001159363"/>
    </source>
</evidence>
<feature type="transmembrane region" description="Helical" evidence="12">
    <location>
        <begin position="390"/>
        <end position="410"/>
    </location>
</feature>
<dbReference type="EMBL" id="JARBHB010000016">
    <property type="protein sequence ID" value="KAJ8866441.1"/>
    <property type="molecule type" value="Genomic_DNA"/>
</dbReference>
<dbReference type="InterPro" id="IPR036397">
    <property type="entry name" value="RNaseH_sf"/>
</dbReference>
<comment type="subcellular location">
    <subcellularLocation>
        <location evidence="1">Cell membrane</location>
        <topology evidence="1">Multi-pass membrane protein</topology>
    </subcellularLocation>
</comment>
<evidence type="ECO:0000256" key="7">
    <source>
        <dbReference type="ARBA" id="ARBA00023053"/>
    </source>
</evidence>
<evidence type="ECO:0000256" key="8">
    <source>
        <dbReference type="ARBA" id="ARBA00023065"/>
    </source>
</evidence>
<dbReference type="Pfam" id="PF00474">
    <property type="entry name" value="SSF"/>
    <property type="match status" value="1"/>
</dbReference>
<sequence>MLGVRFHYAVVRQQQCSPMDWPAQSPDLNPIEHLWDELDRRVRARQARPKSIAQLMEWLQEEWRRIPADVLQTLVESMPDRAAVVIAARAWQCHPNRSRASRPHTRRATVAERLARSPPNKAIRVQSPAGSLRIFACGNRAGRCRWPADFLGELPFPRPFHSGAASYPLQSSSLALKTSLLIAAQIPSLKRGKKLEVGGSFKSNFDPSPLARSTFFTVTLGMTFNWLSFMAGNQGMIQKLITLPDMHSAKRAVISFGVGNILIKTVTLITGLAIYATYYDCDPLHTKTTMRQECDEMQRTNARMGEKGVNGENPPSNCTKLSKADQVVPYFVMETAGSIPGLPGLFIAGIFSAALSTMSSHLNCLSATFYEDFVLPFVNKKTNLEKKAHVVLKIIVVLFGLMCVLMVYVIEHMGAIFDVSSWLKVYCCEGAAEGAWLERSHPTKGNLTRSQAGPLPDFRTWESCSSLCIPALLHTHLTSLSLTIKIPAHASQMYYCCQTN</sequence>
<keyword evidence="4" id="KW-1003">Cell membrane</keyword>
<keyword evidence="6 12" id="KW-1133">Transmembrane helix</keyword>
<dbReference type="PANTHER" id="PTHR42985">
    <property type="entry name" value="SODIUM-COUPLED MONOCARBOXYLATE TRANSPORTER"/>
    <property type="match status" value="1"/>
</dbReference>
<dbReference type="Gene3D" id="1.20.1730.10">
    <property type="entry name" value="Sodium/glucose cotransporter"/>
    <property type="match status" value="1"/>
</dbReference>
<feature type="transmembrane region" description="Helical" evidence="12">
    <location>
        <begin position="210"/>
        <end position="231"/>
    </location>
</feature>
<dbReference type="PANTHER" id="PTHR42985:SF21">
    <property type="entry name" value="SODIUM-DEPENDENT MULTIVITAMIN TRANSPORTER-LIKE PROTEIN"/>
    <property type="match status" value="1"/>
</dbReference>
<evidence type="ECO:0000256" key="6">
    <source>
        <dbReference type="ARBA" id="ARBA00022989"/>
    </source>
</evidence>
<evidence type="ECO:0000256" key="3">
    <source>
        <dbReference type="ARBA" id="ARBA00022448"/>
    </source>
</evidence>
<evidence type="ECO:0000256" key="2">
    <source>
        <dbReference type="ARBA" id="ARBA00006434"/>
    </source>
</evidence>
<keyword evidence="7" id="KW-0915">Sodium</keyword>
<keyword evidence="3" id="KW-0813">Transport</keyword>
<proteinExistence type="inferred from homology"/>
<evidence type="ECO:0000256" key="1">
    <source>
        <dbReference type="ARBA" id="ARBA00004651"/>
    </source>
</evidence>
<dbReference type="Gene3D" id="3.30.420.10">
    <property type="entry name" value="Ribonuclease H-like superfamily/Ribonuclease H"/>
    <property type="match status" value="1"/>
</dbReference>
<protein>
    <submittedName>
        <fullName evidence="13">Uncharacterized protein</fullName>
    </submittedName>
</protein>
<comment type="caution">
    <text evidence="13">The sequence shown here is derived from an EMBL/GenBank/DDBJ whole genome shotgun (WGS) entry which is preliminary data.</text>
</comment>
<comment type="similarity">
    <text evidence="2 11">Belongs to the sodium:solute symporter (SSF) (TC 2.A.21) family.</text>
</comment>
<accession>A0ABQ9G4M7</accession>
<keyword evidence="10" id="KW-0739">Sodium transport</keyword>
<evidence type="ECO:0000256" key="5">
    <source>
        <dbReference type="ARBA" id="ARBA00022692"/>
    </source>
</evidence>
<dbReference type="InterPro" id="IPR051163">
    <property type="entry name" value="Sodium:Solute_Symporter_SSF"/>
</dbReference>
<reference evidence="13 14" key="1">
    <citation type="submission" date="2023-02" db="EMBL/GenBank/DDBJ databases">
        <title>LHISI_Scaffold_Assembly.</title>
        <authorList>
            <person name="Stuart O.P."/>
            <person name="Cleave R."/>
            <person name="Magrath M.J.L."/>
            <person name="Mikheyev A.S."/>
        </authorList>
    </citation>
    <scope>NUCLEOTIDE SEQUENCE [LARGE SCALE GENOMIC DNA]</scope>
    <source>
        <strain evidence="13">Daus_M_001</strain>
        <tissue evidence="13">Leg muscle</tissue>
    </source>
</reference>
<name>A0ABQ9G4M7_9NEOP</name>
<evidence type="ECO:0000256" key="4">
    <source>
        <dbReference type="ARBA" id="ARBA00022475"/>
    </source>
</evidence>
<evidence type="ECO:0000256" key="12">
    <source>
        <dbReference type="SAM" id="Phobius"/>
    </source>
</evidence>
<keyword evidence="9 12" id="KW-0472">Membrane</keyword>
<keyword evidence="14" id="KW-1185">Reference proteome</keyword>
<evidence type="ECO:0000256" key="10">
    <source>
        <dbReference type="ARBA" id="ARBA00023201"/>
    </source>
</evidence>
<evidence type="ECO:0000313" key="13">
    <source>
        <dbReference type="EMBL" id="KAJ8866441.1"/>
    </source>
</evidence>
<keyword evidence="8" id="KW-0406">Ion transport</keyword>
<dbReference type="Proteomes" id="UP001159363">
    <property type="component" value="Chromosome 15"/>
</dbReference>
<gene>
    <name evidence="13" type="ORF">PR048_032284</name>
</gene>